<evidence type="ECO:0000256" key="1">
    <source>
        <dbReference type="SAM" id="Phobius"/>
    </source>
</evidence>
<feature type="transmembrane region" description="Helical" evidence="1">
    <location>
        <begin position="6"/>
        <end position="23"/>
    </location>
</feature>
<reference evidence="2 3" key="1">
    <citation type="submission" date="2024-06" db="EMBL/GenBank/DDBJ databases">
        <title>Genomic Encyclopedia of Type Strains, Phase IV (KMG-IV): sequencing the most valuable type-strain genomes for metagenomic binning, comparative biology and taxonomic classification.</title>
        <authorList>
            <person name="Goeker M."/>
        </authorList>
    </citation>
    <scope>NUCLEOTIDE SEQUENCE [LARGE SCALE GENOMIC DNA]</scope>
    <source>
        <strain evidence="2 3">DSM 23520</strain>
    </source>
</reference>
<keyword evidence="1" id="KW-0472">Membrane</keyword>
<dbReference type="RefSeq" id="WP_354221467.1">
    <property type="nucleotide sequence ID" value="NZ_JBEPMX010000015.1"/>
</dbReference>
<gene>
    <name evidence="2" type="ORF">ABID56_002397</name>
</gene>
<organism evidence="2 3">
    <name type="scientific">Alkalibacillus flavidus</name>
    <dbReference type="NCBI Taxonomy" id="546021"/>
    <lineage>
        <taxon>Bacteria</taxon>
        <taxon>Bacillati</taxon>
        <taxon>Bacillota</taxon>
        <taxon>Bacilli</taxon>
        <taxon>Bacillales</taxon>
        <taxon>Bacillaceae</taxon>
        <taxon>Alkalibacillus</taxon>
    </lineage>
</organism>
<sequence length="133" mass="15437">MVYVLITLLTIGISLFIMSFFMTNRFRELEQELEQLSMTHIQEQYVMKNKIKVLEEELLTDTLDLNDVTYLSKQTTDSSQTQTKSKREPAIVSNVKQLYEQGYSYEEIEAKTGLAQDDIKIIIQQKANNQAFA</sequence>
<comment type="caution">
    <text evidence="2">The sequence shown here is derived from an EMBL/GenBank/DDBJ whole genome shotgun (WGS) entry which is preliminary data.</text>
</comment>
<name>A0ABV2KXG8_9BACI</name>
<keyword evidence="1" id="KW-0812">Transmembrane</keyword>
<evidence type="ECO:0000313" key="3">
    <source>
        <dbReference type="Proteomes" id="UP001549167"/>
    </source>
</evidence>
<protein>
    <submittedName>
        <fullName evidence="2">Uncharacterized protein</fullName>
    </submittedName>
</protein>
<proteinExistence type="predicted"/>
<dbReference type="EMBL" id="JBEPMX010000015">
    <property type="protein sequence ID" value="MET3684271.1"/>
    <property type="molecule type" value="Genomic_DNA"/>
</dbReference>
<keyword evidence="3" id="KW-1185">Reference proteome</keyword>
<keyword evidence="1" id="KW-1133">Transmembrane helix</keyword>
<accession>A0ABV2KXG8</accession>
<evidence type="ECO:0000313" key="2">
    <source>
        <dbReference type="EMBL" id="MET3684271.1"/>
    </source>
</evidence>
<dbReference type="Proteomes" id="UP001549167">
    <property type="component" value="Unassembled WGS sequence"/>
</dbReference>